<evidence type="ECO:0000256" key="1">
    <source>
        <dbReference type="SAM" id="MobiDB-lite"/>
    </source>
</evidence>
<organism evidence="2 3">
    <name type="scientific">Paracoccus aurantius</name>
    <dbReference type="NCBI Taxonomy" id="3073814"/>
    <lineage>
        <taxon>Bacteria</taxon>
        <taxon>Pseudomonadati</taxon>
        <taxon>Pseudomonadota</taxon>
        <taxon>Alphaproteobacteria</taxon>
        <taxon>Rhodobacterales</taxon>
        <taxon>Paracoccaceae</taxon>
        <taxon>Paracoccus</taxon>
    </lineage>
</organism>
<evidence type="ECO:0000313" key="2">
    <source>
        <dbReference type="EMBL" id="MDS9466078.1"/>
    </source>
</evidence>
<gene>
    <name evidence="2" type="ORF">RGQ15_00610</name>
</gene>
<feature type="compositionally biased region" description="Basic and acidic residues" evidence="1">
    <location>
        <begin position="72"/>
        <end position="87"/>
    </location>
</feature>
<dbReference type="EMBL" id="JAVQLW010000001">
    <property type="protein sequence ID" value="MDS9466078.1"/>
    <property type="molecule type" value="Genomic_DNA"/>
</dbReference>
<comment type="caution">
    <text evidence="2">The sequence shown here is derived from an EMBL/GenBank/DDBJ whole genome shotgun (WGS) entry which is preliminary data.</text>
</comment>
<dbReference type="Proteomes" id="UP001269144">
    <property type="component" value="Unassembled WGS sequence"/>
</dbReference>
<dbReference type="RefSeq" id="WP_311158271.1">
    <property type="nucleotide sequence ID" value="NZ_JAVQLW010000001.1"/>
</dbReference>
<keyword evidence="3" id="KW-1185">Reference proteome</keyword>
<feature type="region of interest" description="Disordered" evidence="1">
    <location>
        <begin position="62"/>
        <end position="87"/>
    </location>
</feature>
<reference evidence="3" key="1">
    <citation type="submission" date="2023-07" db="EMBL/GenBank/DDBJ databases">
        <title>Paracoccus sp. MBLB3053 whole genome sequence.</title>
        <authorList>
            <person name="Hwang C.Y."/>
            <person name="Cho E.-S."/>
            <person name="Seo M.-J."/>
        </authorList>
    </citation>
    <scope>NUCLEOTIDE SEQUENCE [LARGE SCALE GENOMIC DNA]</scope>
    <source>
        <strain evidence="3">MBLB3053</strain>
    </source>
</reference>
<evidence type="ECO:0008006" key="4">
    <source>
        <dbReference type="Google" id="ProtNLM"/>
    </source>
</evidence>
<protein>
    <recommendedName>
        <fullName evidence="4">DUF1127 domain-containing protein</fullName>
    </recommendedName>
</protein>
<accession>A0ABU2HM29</accession>
<sequence length="87" mass="9705">MFDCASQRQPKGLVDRILSFLGLGTKNKQRLYVATMDRAAALDDPATRKILSELPPHLLRDVGVSMPAPPRAESRPIDGEALRKHLW</sequence>
<evidence type="ECO:0000313" key="3">
    <source>
        <dbReference type="Proteomes" id="UP001269144"/>
    </source>
</evidence>
<proteinExistence type="predicted"/>
<name>A0ABU2HM29_9RHOB</name>